<protein>
    <submittedName>
        <fullName evidence="8">MFS general substrate transporter</fullName>
    </submittedName>
</protein>
<dbReference type="InterPro" id="IPR036259">
    <property type="entry name" value="MFS_trans_sf"/>
</dbReference>
<feature type="domain" description="Major facilitator superfamily (MFS) profile" evidence="7">
    <location>
        <begin position="274"/>
        <end position="747"/>
    </location>
</feature>
<feature type="compositionally biased region" description="Polar residues" evidence="5">
    <location>
        <begin position="205"/>
        <end position="223"/>
    </location>
</feature>
<feature type="region of interest" description="Disordered" evidence="5">
    <location>
        <begin position="166"/>
        <end position="258"/>
    </location>
</feature>
<evidence type="ECO:0000313" key="8">
    <source>
        <dbReference type="EMBL" id="ROT43773.1"/>
    </source>
</evidence>
<dbReference type="RefSeq" id="XP_028471579.1">
    <property type="nucleotide sequence ID" value="XM_028614775.1"/>
</dbReference>
<feature type="transmembrane region" description="Helical" evidence="6">
    <location>
        <begin position="561"/>
        <end position="583"/>
    </location>
</feature>
<feature type="transmembrane region" description="Helical" evidence="6">
    <location>
        <begin position="371"/>
        <end position="394"/>
    </location>
</feature>
<evidence type="ECO:0000259" key="7">
    <source>
        <dbReference type="PROSITE" id="PS50850"/>
    </source>
</evidence>
<dbReference type="Gene3D" id="1.20.1720.10">
    <property type="entry name" value="Multidrug resistance protein D"/>
    <property type="match status" value="1"/>
</dbReference>
<accession>A0A3N2QAI8</accession>
<dbReference type="GO" id="GO:0016020">
    <property type="term" value="C:membrane"/>
    <property type="evidence" value="ECO:0007669"/>
    <property type="project" value="UniProtKB-SubCell"/>
</dbReference>
<keyword evidence="2 6" id="KW-0812">Transmembrane</keyword>
<evidence type="ECO:0000313" key="9">
    <source>
        <dbReference type="Proteomes" id="UP000272025"/>
    </source>
</evidence>
<organism evidence="8 9">
    <name type="scientific">Sodiomyces alkalinus (strain CBS 110278 / VKM F-3762 / F11)</name>
    <name type="common">Alkaliphilic filamentous fungus</name>
    <dbReference type="NCBI Taxonomy" id="1314773"/>
    <lineage>
        <taxon>Eukaryota</taxon>
        <taxon>Fungi</taxon>
        <taxon>Dikarya</taxon>
        <taxon>Ascomycota</taxon>
        <taxon>Pezizomycotina</taxon>
        <taxon>Sordariomycetes</taxon>
        <taxon>Hypocreomycetidae</taxon>
        <taxon>Glomerellales</taxon>
        <taxon>Plectosphaerellaceae</taxon>
        <taxon>Sodiomyces</taxon>
    </lineage>
</organism>
<gene>
    <name evidence="8" type="ORF">SODALDRAFT_375906</name>
</gene>
<dbReference type="PANTHER" id="PTHR42718:SF11">
    <property type="entry name" value="MAJOR FACILITATOR SUPERFAMILY (MFS) PROFILE DOMAIN-CONTAINING PROTEIN"/>
    <property type="match status" value="1"/>
</dbReference>
<dbReference type="GO" id="GO:0022857">
    <property type="term" value="F:transmembrane transporter activity"/>
    <property type="evidence" value="ECO:0007669"/>
    <property type="project" value="InterPro"/>
</dbReference>
<feature type="transmembrane region" description="Helical" evidence="6">
    <location>
        <begin position="595"/>
        <end position="616"/>
    </location>
</feature>
<dbReference type="EMBL" id="ML119051">
    <property type="protein sequence ID" value="ROT43773.1"/>
    <property type="molecule type" value="Genomic_DNA"/>
</dbReference>
<evidence type="ECO:0000256" key="3">
    <source>
        <dbReference type="ARBA" id="ARBA00022989"/>
    </source>
</evidence>
<feature type="transmembrane region" description="Helical" evidence="6">
    <location>
        <begin position="437"/>
        <end position="457"/>
    </location>
</feature>
<feature type="transmembrane region" description="Helical" evidence="6">
    <location>
        <begin position="685"/>
        <end position="704"/>
    </location>
</feature>
<dbReference type="Gene3D" id="1.20.1250.20">
    <property type="entry name" value="MFS general substrate transporter like domains"/>
    <property type="match status" value="1"/>
</dbReference>
<dbReference type="PANTHER" id="PTHR42718">
    <property type="entry name" value="MAJOR FACILITATOR SUPERFAMILY MULTIDRUG TRANSPORTER MFSC"/>
    <property type="match status" value="1"/>
</dbReference>
<feature type="transmembrane region" description="Helical" evidence="6">
    <location>
        <begin position="406"/>
        <end position="425"/>
    </location>
</feature>
<dbReference type="STRING" id="1314773.A0A3N2QAI8"/>
<evidence type="ECO:0000256" key="1">
    <source>
        <dbReference type="ARBA" id="ARBA00004141"/>
    </source>
</evidence>
<dbReference type="PROSITE" id="PS50850">
    <property type="entry name" value="MFS"/>
    <property type="match status" value="1"/>
</dbReference>
<comment type="subcellular location">
    <subcellularLocation>
        <location evidence="1">Membrane</location>
        <topology evidence="1">Multi-pass membrane protein</topology>
    </subcellularLocation>
</comment>
<sequence length="781" mass="84400">MGKSPLQMADRVLLTLEARFGQVELYPENLLGVKEGSQRRFVPFLHSSSPFSPFSPFSLSSVRLRCAKAATSSIFIGYWLFNSDLRNRTPRRGGGGVQQSSHTHHTPYQQSIHDVLHHQPHQIDPGNEYCLQTKAAPALELHDYLPRQLAVGPKTVAQAAHPAWRELDGNPTCSSSLRGSRALESSRPLRALHKDDKGHSHPSHQRTTVRSSLASWPNLSSAARSMAGPNPPTDVESRSHSRPADHATPSVETPPSEMEIDIEKLGRQRPAVFKTMWAELGFIVSLLGSMLMAEFFVSGFHVILPPLAIELSIPEASQTWPASVFALVAGSFLLPFGRLADMYGGYAVFNAGLLWFCLWCLVAGFSRNYVMLIACRALQGLAAAAFLPAGIMLLAQTYRPGPRKNVFFALYGASAPLGFFLGILFGGITGEFLDWRWYFWLGCIILAVVCAVALLSVPNDWRPAPPPGGGGAGTAAAAAAAAAPLTMDWAGFATIVPGLVLVVYAFTDSSQAPNGWASSQTIVPLVLGLCLLAAAFWVERRYAVQPLVPAEIFAPRHMKRLVAALFCGYGTFGVFLLYSTFYIELVLHMSPLLTAVWYVPLIVGGLVIACLGGFTLHLLPGRVLLVLAGLGNVGSVVLFALMPEDPNYWAWVFPAMVCSTVGIDITFTVTNVFITTNLPARWQGLAGALINSTLFLGISFFLGLAEVAVGQTSHLGLRENYQVAFWFATGIAGVALLLFVFIDPGQAKSQLTVEERARLEGAAGRIDPGDEKTNEGVDAGK</sequence>
<keyword evidence="4 6" id="KW-0472">Membrane</keyword>
<feature type="compositionally biased region" description="Basic and acidic residues" evidence="5">
    <location>
        <begin position="767"/>
        <end position="781"/>
    </location>
</feature>
<dbReference type="AlphaFoldDB" id="A0A3N2QAI8"/>
<keyword evidence="3 6" id="KW-1133">Transmembrane helix</keyword>
<feature type="transmembrane region" description="Helical" evidence="6">
    <location>
        <begin position="343"/>
        <end position="365"/>
    </location>
</feature>
<feature type="transmembrane region" description="Helical" evidence="6">
    <location>
        <begin position="320"/>
        <end position="336"/>
    </location>
</feature>
<feature type="transmembrane region" description="Helical" evidence="6">
    <location>
        <begin position="623"/>
        <end position="642"/>
    </location>
</feature>
<feature type="transmembrane region" description="Helical" evidence="6">
    <location>
        <begin position="489"/>
        <end position="507"/>
    </location>
</feature>
<evidence type="ECO:0000256" key="2">
    <source>
        <dbReference type="ARBA" id="ARBA00022692"/>
    </source>
</evidence>
<feature type="region of interest" description="Disordered" evidence="5">
    <location>
        <begin position="762"/>
        <end position="781"/>
    </location>
</feature>
<dbReference type="OrthoDB" id="5086884at2759"/>
<feature type="transmembrane region" description="Helical" evidence="6">
    <location>
        <begin position="648"/>
        <end position="673"/>
    </location>
</feature>
<feature type="compositionally biased region" description="Basic and acidic residues" evidence="5">
    <location>
        <begin position="235"/>
        <end position="245"/>
    </location>
</feature>
<dbReference type="Proteomes" id="UP000272025">
    <property type="component" value="Unassembled WGS sequence"/>
</dbReference>
<dbReference type="Pfam" id="PF07690">
    <property type="entry name" value="MFS_1"/>
    <property type="match status" value="1"/>
</dbReference>
<feature type="transmembrane region" description="Helical" evidence="6">
    <location>
        <begin position="519"/>
        <end position="538"/>
    </location>
</feature>
<name>A0A3N2QAI8_SODAK</name>
<reference evidence="8 9" key="1">
    <citation type="journal article" date="2018" name="Mol. Ecol.">
        <title>The obligate alkalophilic soda-lake fungus Sodiomyces alkalinus has shifted to a protein diet.</title>
        <authorList>
            <person name="Grum-Grzhimaylo A.A."/>
            <person name="Falkoski D.L."/>
            <person name="van den Heuvel J."/>
            <person name="Valero-Jimenez C.A."/>
            <person name="Min B."/>
            <person name="Choi I.G."/>
            <person name="Lipzen A."/>
            <person name="Daum C.G."/>
            <person name="Aanen D.K."/>
            <person name="Tsang A."/>
            <person name="Henrissat B."/>
            <person name="Bilanenko E.N."/>
            <person name="de Vries R.P."/>
            <person name="van Kan J.A.L."/>
            <person name="Grigoriev I.V."/>
            <person name="Debets A.J.M."/>
        </authorList>
    </citation>
    <scope>NUCLEOTIDE SEQUENCE [LARGE SCALE GENOMIC DNA]</scope>
    <source>
        <strain evidence="8 9">F11</strain>
    </source>
</reference>
<dbReference type="SUPFAM" id="SSF103473">
    <property type="entry name" value="MFS general substrate transporter"/>
    <property type="match status" value="1"/>
</dbReference>
<keyword evidence="9" id="KW-1185">Reference proteome</keyword>
<evidence type="ECO:0000256" key="5">
    <source>
        <dbReference type="SAM" id="MobiDB-lite"/>
    </source>
</evidence>
<evidence type="ECO:0000256" key="4">
    <source>
        <dbReference type="ARBA" id="ARBA00023136"/>
    </source>
</evidence>
<feature type="transmembrane region" description="Helical" evidence="6">
    <location>
        <begin position="724"/>
        <end position="742"/>
    </location>
</feature>
<evidence type="ECO:0000256" key="6">
    <source>
        <dbReference type="SAM" id="Phobius"/>
    </source>
</evidence>
<proteinExistence type="predicted"/>
<dbReference type="GeneID" id="39583253"/>
<dbReference type="InterPro" id="IPR020846">
    <property type="entry name" value="MFS_dom"/>
</dbReference>
<feature type="transmembrane region" description="Helical" evidence="6">
    <location>
        <begin position="277"/>
        <end position="300"/>
    </location>
</feature>
<dbReference type="InterPro" id="IPR011701">
    <property type="entry name" value="MFS"/>
</dbReference>